<dbReference type="Proteomes" id="UP000222975">
    <property type="component" value="Segment"/>
</dbReference>
<proteinExistence type="predicted"/>
<keyword evidence="1" id="KW-0812">Transmembrane</keyword>
<reference evidence="3" key="1">
    <citation type="submission" date="2016-03" db="EMBL/GenBank/DDBJ databases">
        <authorList>
            <person name="Sharma R."/>
            <person name="Simister A.R."/>
            <person name="Berg J.A."/>
            <person name="Jensen G.L."/>
            <person name="Keele B.R."/>
            <person name="Ward M.E.H."/>
            <person name="Breakwell D.P."/>
            <person name="Hope S."/>
            <person name="Grose J.H."/>
        </authorList>
    </citation>
    <scope>NUCLEOTIDE SEQUENCE [LARGE SCALE GENOMIC DNA]</scope>
</reference>
<keyword evidence="1" id="KW-0472">Membrane</keyword>
<gene>
    <name evidence="2" type="ORF">SIMMY50_159</name>
</gene>
<evidence type="ECO:0000313" key="3">
    <source>
        <dbReference type="Proteomes" id="UP000222975"/>
    </source>
</evidence>
<sequence length="242" mass="27340">MVGGDRIGCYVPLDALLDTRIGVIDQVAGEVGLELVKSWYHTRTADRFDRKGTPLTQAAYQAAWAARSEETLKRTRMTFVPMYLMNLISRFNTSHGMPIMAATYNITVNTYPYRLSDERKEQLQKIIETYTSGIAEITIDYISPADLTVEYVKANYSVCIMYEFDEWLMLHKDEFSQTQMPGTVILAPKLYLADVGEDVIKRAEQTDGFAGLSLALCALVTVVFLDVRLFSYVTDTPPNLDE</sequence>
<evidence type="ECO:0000256" key="1">
    <source>
        <dbReference type="SAM" id="Phobius"/>
    </source>
</evidence>
<evidence type="ECO:0000313" key="2">
    <source>
        <dbReference type="EMBL" id="ANH51621.1"/>
    </source>
</evidence>
<feature type="transmembrane region" description="Helical" evidence="1">
    <location>
        <begin position="209"/>
        <end position="230"/>
    </location>
</feature>
<keyword evidence="1" id="KW-1133">Transmembrane helix</keyword>
<keyword evidence="3" id="KW-1185">Reference proteome</keyword>
<name>A0A173GD58_9CAUD</name>
<dbReference type="EMBL" id="KU886223">
    <property type="protein sequence ID" value="ANH51621.1"/>
    <property type="molecule type" value="Genomic_DNA"/>
</dbReference>
<organism evidence="2 3">
    <name type="scientific">Erwinia phage vB_EamM_Simmy50</name>
    <dbReference type="NCBI Taxonomy" id="1815988"/>
    <lineage>
        <taxon>Viruses</taxon>
        <taxon>Duplodnaviria</taxon>
        <taxon>Heunggongvirae</taxon>
        <taxon>Uroviricota</taxon>
        <taxon>Caudoviricetes</taxon>
        <taxon>Chimalliviridae</taxon>
        <taxon>Agricanvirus</taxon>
        <taxon>Agricanvirus simmy50</taxon>
    </lineage>
</organism>
<accession>A0A173GD58</accession>
<protein>
    <submittedName>
        <fullName evidence="2">Uncharacterized protein</fullName>
    </submittedName>
</protein>